<dbReference type="AlphaFoldDB" id="X1F1V1"/>
<protein>
    <submittedName>
        <fullName evidence="1">Uncharacterized protein</fullName>
    </submittedName>
</protein>
<organism evidence="1">
    <name type="scientific">marine sediment metagenome</name>
    <dbReference type="NCBI Taxonomy" id="412755"/>
    <lineage>
        <taxon>unclassified sequences</taxon>
        <taxon>metagenomes</taxon>
        <taxon>ecological metagenomes</taxon>
    </lineage>
</organism>
<sequence>MLKTVGISRDLTDDPLTPFEQHRFDTGMLCPCGCALDQVTELWTRYVEVDKDFIRLVDGPEVKEKEGLAKILELYFTGQHVKECINFPQTHLIIRSILEFLIKRGTESLESPEVYIMETFGVKDDVAHAILCWIDDGGLGEHGISVRCERITNTGVDFLDDITGDGDDDE</sequence>
<comment type="caution">
    <text evidence="1">The sequence shown here is derived from an EMBL/GenBank/DDBJ whole genome shotgun (WGS) entry which is preliminary data.</text>
</comment>
<name>X1F1V1_9ZZZZ</name>
<gene>
    <name evidence="1" type="ORF">S01H4_58430</name>
</gene>
<evidence type="ECO:0000313" key="1">
    <source>
        <dbReference type="EMBL" id="GAH14798.1"/>
    </source>
</evidence>
<reference evidence="1" key="1">
    <citation type="journal article" date="2014" name="Front. Microbiol.">
        <title>High frequency of phylogenetically diverse reductive dehalogenase-homologous genes in deep subseafloor sedimentary metagenomes.</title>
        <authorList>
            <person name="Kawai M."/>
            <person name="Futagami T."/>
            <person name="Toyoda A."/>
            <person name="Takaki Y."/>
            <person name="Nishi S."/>
            <person name="Hori S."/>
            <person name="Arai W."/>
            <person name="Tsubouchi T."/>
            <person name="Morono Y."/>
            <person name="Uchiyama I."/>
            <person name="Ito T."/>
            <person name="Fujiyama A."/>
            <person name="Inagaki F."/>
            <person name="Takami H."/>
        </authorList>
    </citation>
    <scope>NUCLEOTIDE SEQUENCE</scope>
    <source>
        <strain evidence="1">Expedition CK06-06</strain>
    </source>
</reference>
<proteinExistence type="predicted"/>
<accession>X1F1V1</accession>
<dbReference type="EMBL" id="BART01034126">
    <property type="protein sequence ID" value="GAH14798.1"/>
    <property type="molecule type" value="Genomic_DNA"/>
</dbReference>